<evidence type="ECO:0000256" key="1">
    <source>
        <dbReference type="ARBA" id="ARBA00004236"/>
    </source>
</evidence>
<dbReference type="EMBL" id="JAVXUO010000019">
    <property type="protein sequence ID" value="KAK2996050.1"/>
    <property type="molecule type" value="Genomic_DNA"/>
</dbReference>
<keyword evidence="6" id="KW-1185">Reference proteome</keyword>
<evidence type="ECO:0000256" key="2">
    <source>
        <dbReference type="ARBA" id="ARBA00022475"/>
    </source>
</evidence>
<dbReference type="PANTHER" id="PTHR45621">
    <property type="entry name" value="OS01G0588500 PROTEIN-RELATED"/>
    <property type="match status" value="1"/>
</dbReference>
<evidence type="ECO:0000259" key="4">
    <source>
        <dbReference type="Pfam" id="PF07714"/>
    </source>
</evidence>
<evidence type="ECO:0000313" key="6">
    <source>
        <dbReference type="Proteomes" id="UP001187471"/>
    </source>
</evidence>
<dbReference type="InterPro" id="IPR001245">
    <property type="entry name" value="Ser-Thr/Tyr_kinase_cat_dom"/>
</dbReference>
<accession>A0AA88S5G3</accession>
<dbReference type="SUPFAM" id="SSF56112">
    <property type="entry name" value="Protein kinase-like (PK-like)"/>
    <property type="match status" value="1"/>
</dbReference>
<evidence type="ECO:0000313" key="5">
    <source>
        <dbReference type="EMBL" id="KAK2996050.1"/>
    </source>
</evidence>
<evidence type="ECO:0000256" key="3">
    <source>
        <dbReference type="SAM" id="MobiDB-lite"/>
    </source>
</evidence>
<comment type="subcellular location">
    <subcellularLocation>
        <location evidence="1">Cell membrane</location>
    </subcellularLocation>
</comment>
<reference evidence="5" key="1">
    <citation type="submission" date="2022-12" db="EMBL/GenBank/DDBJ databases">
        <title>Draft genome assemblies for two species of Escallonia (Escalloniales).</title>
        <authorList>
            <person name="Chanderbali A."/>
            <person name="Dervinis C."/>
            <person name="Anghel I."/>
            <person name="Soltis D."/>
            <person name="Soltis P."/>
            <person name="Zapata F."/>
        </authorList>
    </citation>
    <scope>NUCLEOTIDE SEQUENCE</scope>
    <source>
        <strain evidence="5">UCBG92.1500</strain>
        <tissue evidence="5">Leaf</tissue>
    </source>
</reference>
<dbReference type="Gene3D" id="3.30.200.20">
    <property type="entry name" value="Phosphorylase Kinase, domain 1"/>
    <property type="match status" value="1"/>
</dbReference>
<dbReference type="InterPro" id="IPR050823">
    <property type="entry name" value="Plant_Ser_Thr_Prot_Kinase"/>
</dbReference>
<dbReference type="GO" id="GO:0005886">
    <property type="term" value="C:plasma membrane"/>
    <property type="evidence" value="ECO:0007669"/>
    <property type="project" value="UniProtKB-SubCell"/>
</dbReference>
<comment type="caution">
    <text evidence="5">The sequence shown here is derived from an EMBL/GenBank/DDBJ whole genome shotgun (WGS) entry which is preliminary data.</text>
</comment>
<dbReference type="Gene3D" id="1.10.510.10">
    <property type="entry name" value="Transferase(Phosphotransferase) domain 1"/>
    <property type="match status" value="1"/>
</dbReference>
<protein>
    <recommendedName>
        <fullName evidence="4">Serine-threonine/tyrosine-protein kinase catalytic domain-containing protein</fullName>
    </recommendedName>
</protein>
<gene>
    <name evidence="5" type="ORF">RJ640_029598</name>
</gene>
<dbReference type="AlphaFoldDB" id="A0AA88S5G3"/>
<feature type="region of interest" description="Disordered" evidence="3">
    <location>
        <begin position="1"/>
        <end position="29"/>
    </location>
</feature>
<organism evidence="5 6">
    <name type="scientific">Escallonia rubra</name>
    <dbReference type="NCBI Taxonomy" id="112253"/>
    <lineage>
        <taxon>Eukaryota</taxon>
        <taxon>Viridiplantae</taxon>
        <taxon>Streptophyta</taxon>
        <taxon>Embryophyta</taxon>
        <taxon>Tracheophyta</taxon>
        <taxon>Spermatophyta</taxon>
        <taxon>Magnoliopsida</taxon>
        <taxon>eudicotyledons</taxon>
        <taxon>Gunneridae</taxon>
        <taxon>Pentapetalae</taxon>
        <taxon>asterids</taxon>
        <taxon>campanulids</taxon>
        <taxon>Escalloniales</taxon>
        <taxon>Escalloniaceae</taxon>
        <taxon>Escallonia</taxon>
    </lineage>
</organism>
<proteinExistence type="predicted"/>
<dbReference type="GO" id="GO:0004672">
    <property type="term" value="F:protein kinase activity"/>
    <property type="evidence" value="ECO:0007669"/>
    <property type="project" value="InterPro"/>
</dbReference>
<sequence length="255" mass="28847">MPDKDGAMSNNKDGVLAQELPSGGQTPTPSFKQFTFTELKSITKNFSNERILSEGSHVVACEGWIDEKTYNPSEVGVGMAVVVKKFTPNEFQDPPGLRQILDFLRECSHPNLVKLLGYCTESKYSEANNMFLVHEYMQKRSLDNHLFRGYMDSNARSDVYCFGVVLLQLLTGRRVDDSSGPSSERNLMSWAMPYLTDERRHEKIMDARLNDEYPSRGASRVALLARSCLLYPEARPSMEEVLKVLKKVSAKAKYI</sequence>
<keyword evidence="2" id="KW-0472">Membrane</keyword>
<dbReference type="Proteomes" id="UP001187471">
    <property type="component" value="Unassembled WGS sequence"/>
</dbReference>
<dbReference type="InterPro" id="IPR011009">
    <property type="entry name" value="Kinase-like_dom_sf"/>
</dbReference>
<name>A0AA88S5G3_9ASTE</name>
<keyword evidence="2" id="KW-1003">Cell membrane</keyword>
<dbReference type="Pfam" id="PF07714">
    <property type="entry name" value="PK_Tyr_Ser-Thr"/>
    <property type="match status" value="1"/>
</dbReference>
<feature type="domain" description="Serine-threonine/tyrosine-protein kinase catalytic" evidence="4">
    <location>
        <begin position="53"/>
        <end position="146"/>
    </location>
</feature>